<name>A0A2S7ECE6_9XANT</name>
<sequence>MPTLPVCNACRDGQDFPTAITMAFQPIVDVSTRTLYAGEALVRGINGESAGSILAAVDERNRYAFDQACRIKAIECAAQIALPALLSINFMPNAVYNPEHCLSATLSANEQYGWPLNAIIFEVSEREHLTDPAHLLSILRSYQARGMKTAIDDFGAGYSGLGLLADFQPDLLKLDIALVRGIDADRRRQAIVRHVTRMCEELGIAVIAEGIEQPDQYRALRDMGIHLQQGYLFARPQIGVLPQVYWPE</sequence>
<dbReference type="EMBL" id="MDEJ01000164">
    <property type="protein sequence ID" value="PPU87802.1"/>
    <property type="molecule type" value="Genomic_DNA"/>
</dbReference>
<dbReference type="Pfam" id="PF00563">
    <property type="entry name" value="EAL"/>
    <property type="match status" value="1"/>
</dbReference>
<keyword evidence="3" id="KW-1185">Reference proteome</keyword>
<dbReference type="InterPro" id="IPR035919">
    <property type="entry name" value="EAL_sf"/>
</dbReference>
<dbReference type="PROSITE" id="PS50883">
    <property type="entry name" value="EAL"/>
    <property type="match status" value="1"/>
</dbReference>
<gene>
    <name evidence="2" type="ORF">XpopCFBP1817_18035</name>
</gene>
<organism evidence="2 3">
    <name type="scientific">Xanthomonas populi</name>
    <dbReference type="NCBI Taxonomy" id="53414"/>
    <lineage>
        <taxon>Bacteria</taxon>
        <taxon>Pseudomonadati</taxon>
        <taxon>Pseudomonadota</taxon>
        <taxon>Gammaproteobacteria</taxon>
        <taxon>Lysobacterales</taxon>
        <taxon>Lysobacteraceae</taxon>
        <taxon>Xanthomonas</taxon>
    </lineage>
</organism>
<dbReference type="Proteomes" id="UP000239939">
    <property type="component" value="Unassembled WGS sequence"/>
</dbReference>
<dbReference type="InterPro" id="IPR050706">
    <property type="entry name" value="Cyclic-di-GMP_PDE-like"/>
</dbReference>
<proteinExistence type="predicted"/>
<dbReference type="GO" id="GO:0071111">
    <property type="term" value="F:cyclic-guanylate-specific phosphodiesterase activity"/>
    <property type="evidence" value="ECO:0007669"/>
    <property type="project" value="InterPro"/>
</dbReference>
<dbReference type="InterPro" id="IPR001633">
    <property type="entry name" value="EAL_dom"/>
</dbReference>
<dbReference type="Gene3D" id="3.20.20.450">
    <property type="entry name" value="EAL domain"/>
    <property type="match status" value="1"/>
</dbReference>
<dbReference type="PANTHER" id="PTHR33121:SF15">
    <property type="entry name" value="BLUE LIGHT- AND TEMPERATURE-REGULATED ANTIREPRESSOR BLUF"/>
    <property type="match status" value="1"/>
</dbReference>
<evidence type="ECO:0000313" key="2">
    <source>
        <dbReference type="EMBL" id="PPU87802.1"/>
    </source>
</evidence>
<reference evidence="3" key="1">
    <citation type="submission" date="2016-08" db="EMBL/GenBank/DDBJ databases">
        <authorList>
            <person name="Merda D."/>
            <person name="Briand M."/>
            <person name="Taghouti G."/>
            <person name="Carrere S."/>
            <person name="Gouzy J."/>
            <person name="Portier P."/>
            <person name="Jacques M.-A."/>
            <person name="Fischer-Le Saux M."/>
        </authorList>
    </citation>
    <scope>NUCLEOTIDE SEQUENCE [LARGE SCALE GENOMIC DNA]</scope>
    <source>
        <strain evidence="3">CFBP1817</strain>
    </source>
</reference>
<evidence type="ECO:0000259" key="1">
    <source>
        <dbReference type="PROSITE" id="PS50883"/>
    </source>
</evidence>
<feature type="domain" description="EAL" evidence="1">
    <location>
        <begin position="3"/>
        <end position="248"/>
    </location>
</feature>
<dbReference type="PANTHER" id="PTHR33121">
    <property type="entry name" value="CYCLIC DI-GMP PHOSPHODIESTERASE PDEF"/>
    <property type="match status" value="1"/>
</dbReference>
<evidence type="ECO:0000313" key="3">
    <source>
        <dbReference type="Proteomes" id="UP000239939"/>
    </source>
</evidence>
<dbReference type="OrthoDB" id="1673646at2"/>
<dbReference type="RefSeq" id="WP_128418207.1">
    <property type="nucleotide sequence ID" value="NZ_MDEJ01000164.1"/>
</dbReference>
<comment type="caution">
    <text evidence="2">The sequence shown here is derived from an EMBL/GenBank/DDBJ whole genome shotgun (WGS) entry which is preliminary data.</text>
</comment>
<accession>A0A2S7ECE6</accession>
<protein>
    <submittedName>
        <fullName evidence="2">Diguanylate phosphodiesterase</fullName>
    </submittedName>
</protein>
<dbReference type="AlphaFoldDB" id="A0A2S7ECE6"/>
<dbReference type="SUPFAM" id="SSF141868">
    <property type="entry name" value="EAL domain-like"/>
    <property type="match status" value="1"/>
</dbReference>
<dbReference type="CDD" id="cd01948">
    <property type="entry name" value="EAL"/>
    <property type="match status" value="1"/>
</dbReference>
<dbReference type="SMART" id="SM00052">
    <property type="entry name" value="EAL"/>
    <property type="match status" value="1"/>
</dbReference>